<dbReference type="FunFam" id="1.20.920.30:FF:000004">
    <property type="entry name" value="Dynein axonemal heavy chain 5"/>
    <property type="match status" value="1"/>
</dbReference>
<dbReference type="Pfam" id="PF12775">
    <property type="entry name" value="AAA_7"/>
    <property type="match status" value="1"/>
</dbReference>
<comment type="similarity">
    <text evidence="2">Belongs to the dynein heavy chain family.</text>
</comment>
<proteinExistence type="inferred from homology"/>
<dbReference type="InterPro" id="IPR026983">
    <property type="entry name" value="DHC"/>
</dbReference>
<evidence type="ECO:0000256" key="13">
    <source>
        <dbReference type="ARBA" id="ARBA00023273"/>
    </source>
</evidence>
<keyword evidence="13" id="KW-0966">Cell projection</keyword>
<evidence type="ECO:0000256" key="1">
    <source>
        <dbReference type="ARBA" id="ARBA00004430"/>
    </source>
</evidence>
<dbReference type="FunFam" id="1.10.287.2620:FF:000003">
    <property type="entry name" value="Dynein, axonemal, heavy chain 5"/>
    <property type="match status" value="1"/>
</dbReference>
<evidence type="ECO:0000256" key="10">
    <source>
        <dbReference type="ARBA" id="ARBA00023069"/>
    </source>
</evidence>
<dbReference type="InterPro" id="IPR027417">
    <property type="entry name" value="P-loop_NTPase"/>
</dbReference>
<dbReference type="InterPro" id="IPR013594">
    <property type="entry name" value="Dynein_heavy_tail"/>
</dbReference>
<keyword evidence="17" id="KW-1185">Reference proteome</keyword>
<dbReference type="GO" id="GO:0031514">
    <property type="term" value="C:motile cilium"/>
    <property type="evidence" value="ECO:0007669"/>
    <property type="project" value="UniProtKB-ARBA"/>
</dbReference>
<evidence type="ECO:0000259" key="15">
    <source>
        <dbReference type="SMART" id="SM00382"/>
    </source>
</evidence>
<evidence type="ECO:0000256" key="2">
    <source>
        <dbReference type="ARBA" id="ARBA00008887"/>
    </source>
</evidence>
<keyword evidence="9" id="KW-0175">Coiled coil</keyword>
<dbReference type="Gene3D" id="1.10.472.130">
    <property type="match status" value="1"/>
</dbReference>
<evidence type="ECO:0000256" key="4">
    <source>
        <dbReference type="ARBA" id="ARBA00022701"/>
    </source>
</evidence>
<evidence type="ECO:0000256" key="8">
    <source>
        <dbReference type="ARBA" id="ARBA00023017"/>
    </source>
</evidence>
<dbReference type="Pfam" id="PF17852">
    <property type="entry name" value="Dynein_AAA_lid"/>
    <property type="match status" value="1"/>
</dbReference>
<dbReference type="SUPFAM" id="SSF52540">
    <property type="entry name" value="P-loop containing nucleoside triphosphate hydrolases"/>
    <property type="match status" value="4"/>
</dbReference>
<dbReference type="Gene3D" id="1.20.58.1120">
    <property type="match status" value="1"/>
</dbReference>
<reference evidence="16 17" key="1">
    <citation type="submission" date="2019-09" db="EMBL/GenBank/DDBJ databases">
        <title>Bird 10,000 Genomes (B10K) Project - Family phase.</title>
        <authorList>
            <person name="Zhang G."/>
        </authorList>
    </citation>
    <scope>NUCLEOTIDE SEQUENCE [LARGE SCALE GENOMIC DNA]</scope>
    <source>
        <strain evidence="16">B10K-DU-012-80</strain>
    </source>
</reference>
<evidence type="ECO:0000256" key="11">
    <source>
        <dbReference type="ARBA" id="ARBA00023175"/>
    </source>
</evidence>
<keyword evidence="8" id="KW-0243">Dynein</keyword>
<feature type="domain" description="AAA+ ATPase" evidence="15">
    <location>
        <begin position="2563"/>
        <end position="2711"/>
    </location>
</feature>
<dbReference type="FunFam" id="1.20.140.100:FF:000003">
    <property type="entry name" value="Dynein, axonemal, heavy chain 5"/>
    <property type="match status" value="1"/>
</dbReference>
<dbReference type="InterPro" id="IPR041466">
    <property type="entry name" value="Dynein_AAA5_ext"/>
</dbReference>
<evidence type="ECO:0000313" key="17">
    <source>
        <dbReference type="Proteomes" id="UP000551127"/>
    </source>
</evidence>
<evidence type="ECO:0000256" key="6">
    <source>
        <dbReference type="ARBA" id="ARBA00022741"/>
    </source>
</evidence>
<evidence type="ECO:0000256" key="3">
    <source>
        <dbReference type="ARBA" id="ARBA00022490"/>
    </source>
</evidence>
<dbReference type="FunFam" id="1.20.58.1120:FF:000004">
    <property type="entry name" value="Dynein axonemal heavy chain 5"/>
    <property type="match status" value="1"/>
</dbReference>
<sequence>QQKLKEEREAKRARLDGRHDYLLDTVASCVNLDKAEIEDAILDGNQIERIDKFLAPGGLCHLIFYYQDVEATDTEHFSLPGTGMNSHLTKKKKPKVFVTEGKEVSLTGVCIVFIRSSPFKPITAENIYQEVNFNMMNVGRDGLLKSVEQLISEIFIPALQTMDHGWVELSERQQASNVKEDFLCSLEAFVSVLSGTQQNLLEKVVNLKKCETYDLKTLRGPSDYVMAANSIDTLERIEVCMKGWTKQIEQVLAENDQLRKEADDLGPRAELDYWKKRLSKFNYLMDQLKSPDVKAVLGVLSAAKSKLLKNWRALDIRITEAANEAKDNVKYLYSLEKCCDPLYNSDPVSMVDAIPGLINTIKMIQSISQYYNTSEKISSLFVKVTNQMITACKSYITNNNTATIWNQPQERVMEKLQAAITLKQKYQNCFHKMKEKLEQNPAERQFDFSEMYIFGKFETFHRRLVKIIDVFNTIKTYSVLRESKIEGLEGMVTKYESIVDIMKKRHYNFLDQRKTDFDQDYEEFCREINDLHKQLRIFMDIKFENILNTERALSMLKKLESRLQIPNLGIDEKYLKILQIYGQDIETVCKIYTRQKQDPPLSRNLPPIAGKILWARHLFHRIQEPMESFQQHSAVLQTPEGKRIIRNYNKVAKVLMEFEVIYHRAWLQQIKLTKGGLQASLLVKAPETGELLVNFDPQVLTLIRETDCMAHMCLEIPPFASIIQQKRDSYKKIVNNLHMMLAEYKRIKLKIQHPIEQLMAPWLANVDDAIQPGLMLLTWTSLNIEKYINTVLYKLAGLELLLDRVNDLVEFRIDAVLQEMNRVPLCKLPEDEPLSCEEFLQRTKELCIKGSRTLHLKSSLVEDAANELINMLLDTEVQVRKEDKSRGKNTATEEERRSKSLTSSHNSREMWAGLSPPAKRKRMDLEMLEEEANELLSYFNHCNTDALLKVIRNTLETIRKRIHTSSMINFLENHNASKQKKSAHPIIKTSINLSIPNIVMTPSLDEAQQTLNKAVDCIVKVMKGVGQWSKERISKKKMLERKASVLRCESGNSDSDDGVKEIGKKNIYETASLSLSDPVQSQNYFKNVSENKEIIKLVSLLSTAINSTKREILTALESFSCYHHIWQRDKEETIHKLMMGNPLLSEFESEILHFRDLELKINSEPEYICVGAIALYTADLKIALSAETKAWMTLLGYHCNKKYRMEMETILNFIEETGKKLNRRIEDLDDIRIAMSALKEIRELQISIDSQVGPIEESYAMLNKYDLLVAKEETEKVDTLHYTWERLLARANEVQNELIALQPNFRGELISAVKTFTEDCALFYSDYDQASNGPMVIGLEPQEASDRLTMFQNRFDNLFRKYITYTGGEELFGLPVTCYPQLLEIKKELNLLQKLYNLYNNVIDTVSGYYDILWSELDTGKINSELLEFQNRCRKLPRGVKEWQAFSDLKKTIEDFSECCPLLERMSNNAMMPRHWKQITDLTEHDFDVESETFKLRNIMEAPLLRYKEEIEEICVSAVKERDIEQKLKQVIAEWDNKTFIFANFKTRGELLLRGDSTSETIATMEDSLMILSSLMNNRYNTPFKTQIQKWVHYLSNSTDIIENWMTVQNLWIYLEAVFVGSDIAKQLPKEAKRFSNIDKSWVRIMTRAHETPNVVQCCIGDEIMGQLLPHLLEQLEICQKSLTGYLEKKRLLFPRFFFVSDPALLEILGQASDSHNIQAHLLNVFDNIKTVKFHEKIYDRILSISSREGETIELTRPVMAEGNVEVWLNSLLKESQLSLHHVIRQAAAHIQETSFQLTEFLSTYPAQVGLLGIQMIWTRDSEEALTNARYDKKIMRKTNQFFLDLLNMLIDMTTKDLSPVERVKYETLITIHVHQRDIFDGLCCMHIKSPMDFEWLKQCRFYFNEDSDKMMIKITDVGFTYQNEFLGCTDRLVITPLTDRCYITLAQALGMNMGGAPVGPAGTGKTETVKDMGRCLGKYVVVFNCSDQMDFRGLGRIFKGLAQSGSWGCFDEFNRIDLPVLSVAAQQIAVVLTCKKERKKSFIFTDGDNVEMNPEFGIFLTMNPGYAGRQELPENLKINFRSVAMMVPDRQIIIRVKLASCGFIANVVLARKFFTLYKLCEEQLSKQVHYDFGLRNILSVLRTLGAAKRDNPTDTESTIVMRVLRDMNLSKLIDEDEPLFLSLIEDLFPDIQLDKVGYPELEAAIDKQVEEAGLVCHPPWKLKVIQLFETQKVRHGLMTLGPSGAGKTVCIHTLMKAMTDCGQPHREMRMNPKAITASQMFGHLDVATNDWTDGIFSTLWRKTLRAKKGDHIWIVLDGPVDAIWIENLNSVLDDNRTLTLANGDRIPMAPNCKIVFEPHNIDNASPATVSRNGMVFMSSSVLSWSPILEGFLKRRSFQEAEILRRLFSSSFPDLYRFSLQSLQCKTEMLEAFVITQSINMLQGLIPPKEQGGELTPKYLERLYIFSLMWSVGALLELEDRCKMEHWLRNHATIKLDLPSIPEGSEDTMFDYYVASDGNWVHWNTRVEEYVYPSSSTPEYGSILVPNVDNVRMDFLIETIAKQGKAVLLIGEQGTAKTVIIKGFMSKYNPENHMAKSMNFSSATTPLIFQRTIESYVEKRMGTTYGPPAGKKMSVFIDDVNMPIINEWGDQVTNEIVRQLMEQNGLYNLEKPGEFTNIVDIQFLAAMIHPGGGRNDIPQRLKRHFSVFNCTLPSNSSIDKIFGVIGEGHYCSERGFSEDVKKIVTKLVPLTRRLWQITKLKMLPTPAKFHYVFNLRDLSRIWQGMLNATSEVIDEPKVLIKLWKHECKRVIADRFTTSEDVNWFDATVAKLIEEEFEESKALLDPEIDTFFVDFLRDTPARTGEMSEEVNLDIPKIYEPIYSFHQLRNRLKMFLQTYNENVRGTGMDMVFFEDAMIHLVKISRVIRTPRGNALLVGVGGSGKQSLTRLASFIAGYDMFQITLTR</sequence>
<dbReference type="FunFam" id="3.40.50.300:FF:000543">
    <property type="entry name" value="Dynein axonemal heavy chain 5"/>
    <property type="match status" value="1"/>
</dbReference>
<dbReference type="SMART" id="SM00382">
    <property type="entry name" value="AAA"/>
    <property type="match status" value="3"/>
</dbReference>
<dbReference type="Gene3D" id="1.20.140.100">
    <property type="entry name" value="Dynein heavy chain, N-terminal domain 2"/>
    <property type="match status" value="1"/>
</dbReference>
<dbReference type="Pfam" id="PF08393">
    <property type="entry name" value="DHC_N2"/>
    <property type="match status" value="1"/>
</dbReference>
<dbReference type="Pfam" id="PF17857">
    <property type="entry name" value="AAA_lid_1"/>
    <property type="match status" value="1"/>
</dbReference>
<dbReference type="InterPro" id="IPR041589">
    <property type="entry name" value="DNAH3_AAA_lid_1"/>
</dbReference>
<dbReference type="GO" id="GO:0045505">
    <property type="term" value="F:dynein intermediate chain binding"/>
    <property type="evidence" value="ECO:0007669"/>
    <property type="project" value="InterPro"/>
</dbReference>
<dbReference type="Pfam" id="PF12774">
    <property type="entry name" value="AAA_6"/>
    <property type="match status" value="1"/>
</dbReference>
<dbReference type="EMBL" id="VYZL01005974">
    <property type="protein sequence ID" value="NWR67804.1"/>
    <property type="molecule type" value="Genomic_DNA"/>
</dbReference>
<dbReference type="Gene3D" id="1.20.920.30">
    <property type="match status" value="1"/>
</dbReference>
<dbReference type="FunFam" id="1.10.8.710:FF:000003">
    <property type="entry name" value="Dynein axonemal heavy chain 5"/>
    <property type="match status" value="1"/>
</dbReference>
<dbReference type="PANTHER" id="PTHR46532:SF13">
    <property type="entry name" value="CYTOPLASMIC DYNEIN 1 HEAVY CHAIN 1"/>
    <property type="match status" value="1"/>
</dbReference>
<comment type="subcellular location">
    <subcellularLocation>
        <location evidence="1">Cytoplasm</location>
        <location evidence="1">Cytoskeleton</location>
        <location evidence="1">Cilium axoneme</location>
    </subcellularLocation>
</comment>
<dbReference type="InterPro" id="IPR013602">
    <property type="entry name" value="Dynein_heavy_linker"/>
</dbReference>
<keyword evidence="10" id="KW-0969">Cilium</keyword>
<dbReference type="GO" id="GO:0005874">
    <property type="term" value="C:microtubule"/>
    <property type="evidence" value="ECO:0007669"/>
    <property type="project" value="UniProtKB-KW"/>
</dbReference>
<name>A0A7K4Z9C6_BUCAB</name>
<dbReference type="Gene3D" id="1.10.287.2620">
    <property type="match status" value="1"/>
</dbReference>
<dbReference type="Gene3D" id="1.10.8.710">
    <property type="match status" value="1"/>
</dbReference>
<keyword evidence="12" id="KW-0206">Cytoskeleton</keyword>
<keyword evidence="3" id="KW-0963">Cytoplasm</keyword>
<feature type="domain" description="AAA+ ATPase" evidence="15">
    <location>
        <begin position="2236"/>
        <end position="2407"/>
    </location>
</feature>
<dbReference type="GO" id="GO:0007018">
    <property type="term" value="P:microtubule-based movement"/>
    <property type="evidence" value="ECO:0007669"/>
    <property type="project" value="InterPro"/>
</dbReference>
<dbReference type="Pfam" id="PF12780">
    <property type="entry name" value="AAA_8"/>
    <property type="match status" value="1"/>
</dbReference>
<keyword evidence="5" id="KW-0677">Repeat</keyword>
<dbReference type="GO" id="GO:0005524">
    <property type="term" value="F:ATP binding"/>
    <property type="evidence" value="ECO:0007669"/>
    <property type="project" value="UniProtKB-KW"/>
</dbReference>
<dbReference type="Pfam" id="PF08385">
    <property type="entry name" value="DHC_N1"/>
    <property type="match status" value="1"/>
</dbReference>
<dbReference type="InterPro" id="IPR003593">
    <property type="entry name" value="AAA+_ATPase"/>
</dbReference>
<feature type="non-terminal residue" evidence="16">
    <location>
        <position position="2964"/>
    </location>
</feature>
<dbReference type="PANTHER" id="PTHR46532">
    <property type="entry name" value="MALE FERTILITY FACTOR KL5"/>
    <property type="match status" value="1"/>
</dbReference>
<organism evidence="16 17">
    <name type="scientific">Bucorvus abyssinicus</name>
    <name type="common">Northern ground-hornbill</name>
    <name type="synonym">Abyssinian ground-hornbill</name>
    <dbReference type="NCBI Taxonomy" id="153643"/>
    <lineage>
        <taxon>Eukaryota</taxon>
        <taxon>Metazoa</taxon>
        <taxon>Chordata</taxon>
        <taxon>Craniata</taxon>
        <taxon>Vertebrata</taxon>
        <taxon>Euteleostomi</taxon>
        <taxon>Archelosauria</taxon>
        <taxon>Archosauria</taxon>
        <taxon>Dinosauria</taxon>
        <taxon>Saurischia</taxon>
        <taxon>Theropoda</taxon>
        <taxon>Coelurosauria</taxon>
        <taxon>Aves</taxon>
        <taxon>Neognathae</taxon>
        <taxon>Neoaves</taxon>
        <taxon>Telluraves</taxon>
        <taxon>Coraciimorphae</taxon>
        <taxon>Bucerotiformes</taxon>
        <taxon>Bucorvidae</taxon>
        <taxon>Bucorvus</taxon>
    </lineage>
</organism>
<dbReference type="Gene3D" id="3.20.180.20">
    <property type="entry name" value="Dynein heavy chain, N-terminal domain 2"/>
    <property type="match status" value="1"/>
</dbReference>
<feature type="region of interest" description="Disordered" evidence="14">
    <location>
        <begin position="880"/>
        <end position="916"/>
    </location>
</feature>
<dbReference type="InterPro" id="IPR024317">
    <property type="entry name" value="Dynein_heavy_chain_D4_dom"/>
</dbReference>
<evidence type="ECO:0000256" key="14">
    <source>
        <dbReference type="SAM" id="MobiDB-lite"/>
    </source>
</evidence>
<dbReference type="GO" id="GO:0051959">
    <property type="term" value="F:dynein light intermediate chain binding"/>
    <property type="evidence" value="ECO:0007669"/>
    <property type="project" value="InterPro"/>
</dbReference>
<evidence type="ECO:0000256" key="12">
    <source>
        <dbReference type="ARBA" id="ARBA00023212"/>
    </source>
</evidence>
<keyword evidence="6" id="KW-0547">Nucleotide-binding</keyword>
<evidence type="ECO:0000256" key="7">
    <source>
        <dbReference type="ARBA" id="ARBA00022840"/>
    </source>
</evidence>
<keyword evidence="11" id="KW-0505">Motor protein</keyword>
<dbReference type="InterPro" id="IPR043157">
    <property type="entry name" value="Dynein_AAA1S"/>
</dbReference>
<dbReference type="FunFam" id="3.40.50.300:FF:000044">
    <property type="entry name" value="Dynein heavy chain 5, axonemal"/>
    <property type="match status" value="1"/>
</dbReference>
<evidence type="ECO:0000256" key="9">
    <source>
        <dbReference type="ARBA" id="ARBA00023054"/>
    </source>
</evidence>
<dbReference type="Gene3D" id="3.40.50.300">
    <property type="entry name" value="P-loop containing nucleotide triphosphate hydrolases"/>
    <property type="match status" value="4"/>
</dbReference>
<dbReference type="GO" id="GO:0005858">
    <property type="term" value="C:axonemal dynein complex"/>
    <property type="evidence" value="ECO:0007669"/>
    <property type="project" value="TreeGrafter"/>
</dbReference>
<dbReference type="Pfam" id="PF25007">
    <property type="entry name" value="DYH2-5-8_CC"/>
    <property type="match status" value="1"/>
</dbReference>
<dbReference type="OrthoDB" id="424310at2759"/>
<comment type="caution">
    <text evidence="16">The sequence shown here is derived from an EMBL/GenBank/DDBJ whole genome shotgun (WGS) entry which is preliminary data.</text>
</comment>
<dbReference type="FunFam" id="1.10.472.130:FF:000009">
    <property type="entry name" value="Dynein heavy chain 5, axonemal"/>
    <property type="match status" value="1"/>
</dbReference>
<feature type="compositionally biased region" description="Basic and acidic residues" evidence="14">
    <location>
        <begin position="880"/>
        <end position="898"/>
    </location>
</feature>
<dbReference type="InterPro" id="IPR056759">
    <property type="entry name" value="DYH2-5-8_CC"/>
</dbReference>
<keyword evidence="7" id="KW-0067">ATP-binding</keyword>
<feature type="non-terminal residue" evidence="16">
    <location>
        <position position="1"/>
    </location>
</feature>
<accession>A0A7K4Z9C6</accession>
<dbReference type="Proteomes" id="UP000551127">
    <property type="component" value="Unassembled WGS sequence"/>
</dbReference>
<dbReference type="InterPro" id="IPR035699">
    <property type="entry name" value="AAA_6"/>
</dbReference>
<dbReference type="InterPro" id="IPR042228">
    <property type="entry name" value="Dynein_linker_3"/>
</dbReference>
<evidence type="ECO:0000313" key="16">
    <source>
        <dbReference type="EMBL" id="NWR67804.1"/>
    </source>
</evidence>
<protein>
    <submittedName>
        <fullName evidence="16">DYH5 protein</fullName>
    </submittedName>
</protein>
<keyword evidence="4" id="KW-0493">Microtubule</keyword>
<gene>
    <name evidence="16" type="primary">Dnah5_7</name>
    <name evidence="16" type="ORF">BUCABY_R01368</name>
</gene>
<dbReference type="InterPro" id="IPR042222">
    <property type="entry name" value="Dynein_2_N"/>
</dbReference>
<evidence type="ECO:0000256" key="5">
    <source>
        <dbReference type="ARBA" id="ARBA00022737"/>
    </source>
</evidence>
<feature type="domain" description="AAA+ ATPase" evidence="15">
    <location>
        <begin position="1955"/>
        <end position="2091"/>
    </location>
</feature>
<dbReference type="FunFam" id="3.40.50.300:FF:001221">
    <property type="entry name" value="Axonemal dynein heavy chain 8"/>
    <property type="match status" value="1"/>
</dbReference>
<dbReference type="FunFam" id="3.20.180.20:FF:000001">
    <property type="entry name" value="Dynein axonemal heavy chain 5"/>
    <property type="match status" value="1"/>
</dbReference>